<accession>A0A2K1PY60</accession>
<comment type="subunit">
    <text evidence="5">Binds ribosomal protein uS19.</text>
</comment>
<keyword evidence="2 5" id="KW-0690">Ribosome biogenesis</keyword>
<keyword evidence="1 5" id="KW-0963">Cytoplasm</keyword>
<keyword evidence="4 5" id="KW-0143">Chaperone</keyword>
<evidence type="ECO:0000259" key="7">
    <source>
        <dbReference type="Pfam" id="PF24986"/>
    </source>
</evidence>
<evidence type="ECO:0000313" key="9">
    <source>
        <dbReference type="Proteomes" id="UP000236220"/>
    </source>
</evidence>
<dbReference type="Gene3D" id="2.40.30.60">
    <property type="entry name" value="RimM"/>
    <property type="match status" value="1"/>
</dbReference>
<dbReference type="InterPro" id="IPR002676">
    <property type="entry name" value="RimM_N"/>
</dbReference>
<dbReference type="SUPFAM" id="SSF50346">
    <property type="entry name" value="PRC-barrel domain"/>
    <property type="match status" value="1"/>
</dbReference>
<dbReference type="PANTHER" id="PTHR33692">
    <property type="entry name" value="RIBOSOME MATURATION FACTOR RIMM"/>
    <property type="match status" value="1"/>
</dbReference>
<dbReference type="GO" id="GO:0006364">
    <property type="term" value="P:rRNA processing"/>
    <property type="evidence" value="ECO:0007669"/>
    <property type="project" value="UniProtKB-UniRule"/>
</dbReference>
<evidence type="ECO:0000256" key="4">
    <source>
        <dbReference type="ARBA" id="ARBA00023186"/>
    </source>
</evidence>
<dbReference type="HAMAP" id="MF_00014">
    <property type="entry name" value="Ribosome_mat_RimM"/>
    <property type="match status" value="1"/>
</dbReference>
<dbReference type="GO" id="GO:0005737">
    <property type="term" value="C:cytoplasm"/>
    <property type="evidence" value="ECO:0007669"/>
    <property type="project" value="UniProtKB-SubCell"/>
</dbReference>
<dbReference type="RefSeq" id="WP_103076006.1">
    <property type="nucleotide sequence ID" value="NZ_NPZB01000002.1"/>
</dbReference>
<dbReference type="InterPro" id="IPR036976">
    <property type="entry name" value="RimM_N_sf"/>
</dbReference>
<dbReference type="OrthoDB" id="9783509at2"/>
<dbReference type="EMBL" id="NPZB01000002">
    <property type="protein sequence ID" value="PNS07720.1"/>
    <property type="molecule type" value="Genomic_DNA"/>
</dbReference>
<comment type="domain">
    <text evidence="5">The PRC barrel domain binds ribosomal protein uS19.</text>
</comment>
<comment type="caution">
    <text evidence="8">The sequence shown here is derived from an EMBL/GenBank/DDBJ whole genome shotgun (WGS) entry which is preliminary data.</text>
</comment>
<dbReference type="Pfam" id="PF24986">
    <property type="entry name" value="PRC_RimM"/>
    <property type="match status" value="1"/>
</dbReference>
<evidence type="ECO:0000256" key="5">
    <source>
        <dbReference type="HAMAP-Rule" id="MF_00014"/>
    </source>
</evidence>
<evidence type="ECO:0000313" key="8">
    <source>
        <dbReference type="EMBL" id="PNS07720.1"/>
    </source>
</evidence>
<dbReference type="Pfam" id="PF01782">
    <property type="entry name" value="RimM"/>
    <property type="match status" value="1"/>
</dbReference>
<dbReference type="InterPro" id="IPR009000">
    <property type="entry name" value="Transl_B-barrel_sf"/>
</dbReference>
<proteinExistence type="inferred from homology"/>
<sequence>MIDTGRRILMARVHGAFGVHGELKVESFSEPPQALLRYAPLTLRDPRGNERELEGVGGRAATKGLVMTIPGIEDRDAAEALRGAEIYVPRSALPPPAPGEYYWVDLEGMEVVTTEGVALGRVSHLTSTGVNDVLVVEGERERLIPFKEPDYVTSVDFDTRRITVDWDPDF</sequence>
<dbReference type="GO" id="GO:0042274">
    <property type="term" value="P:ribosomal small subunit biogenesis"/>
    <property type="evidence" value="ECO:0007669"/>
    <property type="project" value="UniProtKB-UniRule"/>
</dbReference>
<organism evidence="8 9">
    <name type="scientific">Solilutibacter silvestris</name>
    <dbReference type="NCBI Taxonomy" id="1645665"/>
    <lineage>
        <taxon>Bacteria</taxon>
        <taxon>Pseudomonadati</taxon>
        <taxon>Pseudomonadota</taxon>
        <taxon>Gammaproteobacteria</taxon>
        <taxon>Lysobacterales</taxon>
        <taxon>Lysobacteraceae</taxon>
        <taxon>Solilutibacter</taxon>
    </lineage>
</organism>
<comment type="function">
    <text evidence="5">An accessory protein needed during the final step in the assembly of 30S ribosomal subunit, possibly for assembly of the head region. Essential for efficient processing of 16S rRNA. May be needed both before and after RbfA during the maturation of 16S rRNA. It has affinity for free ribosomal 30S subunits but not for 70S ribosomes.</text>
</comment>
<dbReference type="PANTHER" id="PTHR33692:SF1">
    <property type="entry name" value="RIBOSOME MATURATION FACTOR RIMM"/>
    <property type="match status" value="1"/>
</dbReference>
<protein>
    <recommendedName>
        <fullName evidence="5">Ribosome maturation factor RimM</fullName>
    </recommendedName>
</protein>
<evidence type="ECO:0000259" key="6">
    <source>
        <dbReference type="Pfam" id="PF01782"/>
    </source>
</evidence>
<dbReference type="AlphaFoldDB" id="A0A2K1PY60"/>
<dbReference type="Proteomes" id="UP000236220">
    <property type="component" value="Unassembled WGS sequence"/>
</dbReference>
<evidence type="ECO:0000256" key="3">
    <source>
        <dbReference type="ARBA" id="ARBA00022552"/>
    </source>
</evidence>
<keyword evidence="9" id="KW-1185">Reference proteome</keyword>
<dbReference type="InterPro" id="IPR011033">
    <property type="entry name" value="PRC_barrel-like_sf"/>
</dbReference>
<dbReference type="InterPro" id="IPR011961">
    <property type="entry name" value="RimM"/>
</dbReference>
<dbReference type="NCBIfam" id="TIGR02273">
    <property type="entry name" value="16S_RimM"/>
    <property type="match status" value="1"/>
</dbReference>
<dbReference type="SUPFAM" id="SSF50447">
    <property type="entry name" value="Translation proteins"/>
    <property type="match status" value="1"/>
</dbReference>
<dbReference type="GO" id="GO:0005840">
    <property type="term" value="C:ribosome"/>
    <property type="evidence" value="ECO:0007669"/>
    <property type="project" value="InterPro"/>
</dbReference>
<evidence type="ECO:0000256" key="1">
    <source>
        <dbReference type="ARBA" id="ARBA00022490"/>
    </source>
</evidence>
<name>A0A2K1PY60_9GAMM</name>
<feature type="domain" description="RimM N-terminal" evidence="6">
    <location>
        <begin position="10"/>
        <end position="91"/>
    </location>
</feature>
<dbReference type="GO" id="GO:0043022">
    <property type="term" value="F:ribosome binding"/>
    <property type="evidence" value="ECO:0007669"/>
    <property type="project" value="InterPro"/>
</dbReference>
<gene>
    <name evidence="5" type="primary">rimM</name>
    <name evidence="8" type="ORF">Lysil_1896</name>
</gene>
<dbReference type="InterPro" id="IPR056792">
    <property type="entry name" value="PRC_RimM"/>
</dbReference>
<comment type="subcellular location">
    <subcellularLocation>
        <location evidence="5">Cytoplasm</location>
    </subcellularLocation>
</comment>
<comment type="similarity">
    <text evidence="5">Belongs to the RimM family.</text>
</comment>
<keyword evidence="3 5" id="KW-0698">rRNA processing</keyword>
<evidence type="ECO:0000256" key="2">
    <source>
        <dbReference type="ARBA" id="ARBA00022517"/>
    </source>
</evidence>
<reference evidence="8 9" key="1">
    <citation type="submission" date="2017-08" db="EMBL/GenBank/DDBJ databases">
        <title>Lysobacter sylvestris genome.</title>
        <authorList>
            <person name="Zhang D.-C."/>
            <person name="Albuquerque L."/>
            <person name="Franca L."/>
            <person name="Froufe H.J.C."/>
            <person name="Barroso C."/>
            <person name="Egas C."/>
            <person name="Da Costa M."/>
            <person name="Margesin R."/>
        </authorList>
    </citation>
    <scope>NUCLEOTIDE SEQUENCE [LARGE SCALE GENOMIC DNA]</scope>
    <source>
        <strain evidence="8 9">AM20-91</strain>
    </source>
</reference>
<feature type="domain" description="Ribosome maturation factor RimM PRC barrel" evidence="7">
    <location>
        <begin position="103"/>
        <end position="168"/>
    </location>
</feature>
<dbReference type="Gene3D" id="2.30.30.240">
    <property type="entry name" value="PRC-barrel domain"/>
    <property type="match status" value="1"/>
</dbReference>